<comment type="subcellular location">
    <subcellularLocation>
        <location evidence="1">Nucleus</location>
    </subcellularLocation>
</comment>
<evidence type="ECO:0000256" key="5">
    <source>
        <dbReference type="ARBA" id="ARBA00023125"/>
    </source>
</evidence>
<evidence type="ECO:0000256" key="8">
    <source>
        <dbReference type="ARBA" id="ARBA00025193"/>
    </source>
</evidence>
<evidence type="ECO:0000256" key="3">
    <source>
        <dbReference type="ARBA" id="ARBA00013634"/>
    </source>
</evidence>
<feature type="compositionally biased region" description="Basic and acidic residues" evidence="11">
    <location>
        <begin position="422"/>
        <end position="434"/>
    </location>
</feature>
<reference evidence="12" key="3">
    <citation type="submission" date="2025-08" db="UniProtKB">
        <authorList>
            <consortium name="Ensembl"/>
        </authorList>
    </citation>
    <scope>IDENTIFICATION</scope>
    <source>
        <strain evidence="12">HSOK</strain>
    </source>
</reference>
<feature type="compositionally biased region" description="Basic and acidic residues" evidence="11">
    <location>
        <begin position="604"/>
        <end position="617"/>
    </location>
</feature>
<evidence type="ECO:0000256" key="11">
    <source>
        <dbReference type="SAM" id="MobiDB-lite"/>
    </source>
</evidence>
<organism evidence="12 13">
    <name type="scientific">Oryzias latipes</name>
    <name type="common">Japanese rice fish</name>
    <name type="synonym">Japanese killifish</name>
    <dbReference type="NCBI Taxonomy" id="8090"/>
    <lineage>
        <taxon>Eukaryota</taxon>
        <taxon>Metazoa</taxon>
        <taxon>Chordata</taxon>
        <taxon>Craniata</taxon>
        <taxon>Vertebrata</taxon>
        <taxon>Euteleostomi</taxon>
        <taxon>Actinopterygii</taxon>
        <taxon>Neopterygii</taxon>
        <taxon>Teleostei</taxon>
        <taxon>Neoteleostei</taxon>
        <taxon>Acanthomorphata</taxon>
        <taxon>Ovalentaria</taxon>
        <taxon>Atherinomorphae</taxon>
        <taxon>Beloniformes</taxon>
        <taxon>Adrianichthyidae</taxon>
        <taxon>Oryziinae</taxon>
        <taxon>Oryzias</taxon>
    </lineage>
</organism>
<feature type="region of interest" description="Disordered" evidence="11">
    <location>
        <begin position="695"/>
        <end position="714"/>
    </location>
</feature>
<evidence type="ECO:0000256" key="10">
    <source>
        <dbReference type="ARBA" id="ARBA00029606"/>
    </source>
</evidence>
<dbReference type="Pfam" id="PF12251">
    <property type="entry name" value="SNAPC3"/>
    <property type="match status" value="1"/>
</dbReference>
<accession>A0A3P9JRG4</accession>
<reference evidence="12" key="4">
    <citation type="submission" date="2025-09" db="UniProtKB">
        <authorList>
            <consortium name="Ensembl"/>
        </authorList>
    </citation>
    <scope>IDENTIFICATION</scope>
    <source>
        <strain evidence="12">HSOK</strain>
    </source>
</reference>
<protein>
    <recommendedName>
        <fullName evidence="3">snRNA-activating protein complex subunit 3</fullName>
    </recommendedName>
    <alternativeName>
        <fullName evidence="10">Small nuclear RNA-activating complex polypeptide 3</fullName>
    </alternativeName>
</protein>
<sequence length="1280" mass="143497">MEAAEETLTYRDDTGLHGKLLKKGDPKAATSPAAETNRAESNYVDLDMRAGGPTTVKVTFTGEGNQLSVIKCPKPEEKKEITEEEEPSEDSLERGPGTQPMLETLTKLPDVDSGNDKEPSGCSEDLQYTDIYLNSKTDSDDALSEHCGSDAVEDESHYITTHEIQLTELDHDVDYDLGRGACWDFEDDNLVYSFVDYASFESDDTREGTLVLEGRSQAKQVLSTLTGTVSTEQEDSDLCDSDKCISSDESVSKSLREDTGKIHLSIQTSSRGGNDPTGAFDDRAQGYAAHYGDRRHFSLVSSGARAGPLCDRGQYFIPAPGRQHLATKLRRNDINDYSSGASSSISELDDADKEVRNLTAKSFRSLACPYFDAINFSTSSESSLSEYGLNKWSSYVDWNYGNMRAKERSVIAHKSTTLEMNRTVENRRHNDSRGGMKAPQTKVDALNKSTDSKQSASSTQKIHLTDPQQVQRGVTFNFRCNVESPNAHRDSKCSVKARSGCALQYRRTDSTGDTHKKAIFASSLLKNVISKKMQFEQERKMERGEICDTHPAVSPCLHIKDPDQPRDKCRCVHSQMSETGSAFTVNSLDEGGRLSSFGSTEETTDNKTSERREDDLKTAAAKSQSCLFNESKEDDPLPGKEVSSVSDAQTTANERLDSSSMLTKLLFVPSCQLLSKDGDITGDLTQHTCDKDAVNELTKRNEGSPQGKEGNEKNTPEIKICLRSMKEDKSCTLNIAHLLTPKISSNINTLRAGDDNKSHVLTAGDKVPNFTVRDIRDTKCKFQTPIYHVRDVRKLVKSSYRFISLDKNDNKCEKLEPKVQTEPAKNMLPSTIRIKCNSVKTDIESETSQASHRQEADRQHEKPQSDNNPLACSSGRLPTAPNKQVNLDPFESNPEVKLAKQKQDKILCETAEKRSEAPVKQGALEKLKAAVKTMEQLYVFDRNEWKRKTQAPHPVTGSHVLSVIASEEAELRSVCSLDSLRCHAEDELPDTEVVPPDSTLKTLIQRKKRQDHKASLKVNKNRHDLYADELERLIVGRTPKTESDRIPEGEIILTINVYYPAVFEKFNYIRPHMTLLMTGSHNLTELRDAICCISDLQVCGEFSRTPDMAPDFLCKDHFKSAFFFFEGVFYNDMRFPECQDISITTINWAKSHNFPPFTQAKMEDTLLQDLKLKVGFPYLYCHQGDCEHLVIITDVRLGHKYDCLDKKLYPMLTHKHKVLTQKCAVCHLFIARWYTTSDQFAPSDPCLFCDKCFRMLHYDADGNKLGEFSAYPYVDRGALN</sequence>
<feature type="region of interest" description="Disordered" evidence="11">
    <location>
        <begin position="843"/>
        <end position="898"/>
    </location>
</feature>
<dbReference type="AlphaFoldDB" id="A0A3P9JRG4"/>
<evidence type="ECO:0000256" key="4">
    <source>
        <dbReference type="ARBA" id="ARBA00023015"/>
    </source>
</evidence>
<keyword evidence="5" id="KW-0238">DNA-binding</keyword>
<comment type="similarity">
    <text evidence="2">Belongs to the SNAPC3/SRD2 family.</text>
</comment>
<reference key="1">
    <citation type="journal article" date="2007" name="Nature">
        <title>The medaka draft genome and insights into vertebrate genome evolution.</title>
        <authorList>
            <person name="Kasahara M."/>
            <person name="Naruse K."/>
            <person name="Sasaki S."/>
            <person name="Nakatani Y."/>
            <person name="Qu W."/>
            <person name="Ahsan B."/>
            <person name="Yamada T."/>
            <person name="Nagayasu Y."/>
            <person name="Doi K."/>
            <person name="Kasai Y."/>
            <person name="Jindo T."/>
            <person name="Kobayashi D."/>
            <person name="Shimada A."/>
            <person name="Toyoda A."/>
            <person name="Kuroki Y."/>
            <person name="Fujiyama A."/>
            <person name="Sasaki T."/>
            <person name="Shimizu A."/>
            <person name="Asakawa S."/>
            <person name="Shimizu N."/>
            <person name="Hashimoto S."/>
            <person name="Yang J."/>
            <person name="Lee Y."/>
            <person name="Matsushima K."/>
            <person name="Sugano S."/>
            <person name="Sakaizumi M."/>
            <person name="Narita T."/>
            <person name="Ohishi K."/>
            <person name="Haga S."/>
            <person name="Ohta F."/>
            <person name="Nomoto H."/>
            <person name="Nogata K."/>
            <person name="Morishita T."/>
            <person name="Endo T."/>
            <person name="Shin-I T."/>
            <person name="Takeda H."/>
            <person name="Morishita S."/>
            <person name="Kohara Y."/>
        </authorList>
    </citation>
    <scope>NUCLEOTIDE SEQUENCE [LARGE SCALE GENOMIC DNA]</scope>
    <source>
        <strain>Hd-rR</strain>
    </source>
</reference>
<evidence type="ECO:0000256" key="1">
    <source>
        <dbReference type="ARBA" id="ARBA00004123"/>
    </source>
</evidence>
<feature type="compositionally biased region" description="Polar residues" evidence="11">
    <location>
        <begin position="447"/>
        <end position="468"/>
    </location>
</feature>
<evidence type="ECO:0000256" key="9">
    <source>
        <dbReference type="ARBA" id="ARBA00025958"/>
    </source>
</evidence>
<comment type="subunit">
    <text evidence="9">Part of the SNAPc complex composed of 5 subunits: SNAPC1, SNAPC2, SNAPC3, SNAPC4 and SNAPC5. SNAPC3 interacts with SNAPC1.</text>
</comment>
<dbReference type="PANTHER" id="PTHR13421">
    <property type="entry name" value="SNRNA-ACTIVATING PROTEIN COMPLEX SUBUNIT 3"/>
    <property type="match status" value="1"/>
</dbReference>
<keyword evidence="6" id="KW-0804">Transcription</keyword>
<dbReference type="Proteomes" id="UP000265200">
    <property type="component" value="Chromosome 1"/>
</dbReference>
<evidence type="ECO:0000256" key="2">
    <source>
        <dbReference type="ARBA" id="ARBA00010410"/>
    </source>
</evidence>
<dbReference type="Ensembl" id="ENSORLT00015035597.1">
    <property type="protein sequence ID" value="ENSORLP00015034537.1"/>
    <property type="gene ID" value="ENSORLG00015020594.1"/>
</dbReference>
<feature type="region of interest" description="Disordered" evidence="11">
    <location>
        <begin position="1"/>
        <end position="42"/>
    </location>
</feature>
<feature type="compositionally biased region" description="Polar residues" evidence="11">
    <location>
        <begin position="643"/>
        <end position="652"/>
    </location>
</feature>
<comment type="function">
    <text evidence="8">Part of the SNAPc complex required for the transcription of both RNA polymerase II and III small-nuclear RNA genes. Binds to the proximal sequence element (PSE), a non-TATA-box basal promoter element common to these 2 types of genes. Recruits TBP and BRF2 to the U6 snRNA TATA box.</text>
</comment>
<evidence type="ECO:0000256" key="6">
    <source>
        <dbReference type="ARBA" id="ARBA00023163"/>
    </source>
</evidence>
<feature type="region of interest" description="Disordered" evidence="11">
    <location>
        <begin position="73"/>
        <end position="126"/>
    </location>
</feature>
<dbReference type="GO" id="GO:0005634">
    <property type="term" value="C:nucleus"/>
    <property type="evidence" value="ECO:0007669"/>
    <property type="project" value="UniProtKB-SubCell"/>
</dbReference>
<keyword evidence="7" id="KW-0539">Nucleus</keyword>
<evidence type="ECO:0000313" key="13">
    <source>
        <dbReference type="Proteomes" id="UP000265200"/>
    </source>
</evidence>
<dbReference type="InterPro" id="IPR022042">
    <property type="entry name" value="snRNA-activating_su3"/>
</dbReference>
<evidence type="ECO:0000313" key="12">
    <source>
        <dbReference type="Ensembl" id="ENSORLP00015034537.1"/>
    </source>
</evidence>
<reference evidence="12 13" key="2">
    <citation type="submission" date="2017-04" db="EMBL/GenBank/DDBJ databases">
        <title>CpG methylation of centromeres and impact of large insertions on vertebrate speciation.</title>
        <authorList>
            <person name="Ichikawa K."/>
            <person name="Yoshimura J."/>
            <person name="Morishita S."/>
        </authorList>
    </citation>
    <scope>NUCLEOTIDE SEQUENCE</scope>
    <source>
        <strain evidence="12 13">HSOK</strain>
    </source>
</reference>
<feature type="compositionally biased region" description="Basic and acidic residues" evidence="11">
    <location>
        <begin position="852"/>
        <end position="864"/>
    </location>
</feature>
<name>A0A3P9JRG4_ORYLA</name>
<proteinExistence type="inferred from homology"/>
<evidence type="ECO:0000256" key="7">
    <source>
        <dbReference type="ARBA" id="ARBA00023242"/>
    </source>
</evidence>
<feature type="compositionally biased region" description="Basic and acidic residues" evidence="11">
    <location>
        <begin position="8"/>
        <end position="26"/>
    </location>
</feature>
<keyword evidence="4" id="KW-0805">Transcription regulation</keyword>
<feature type="region of interest" description="Disordered" evidence="11">
    <location>
        <begin position="422"/>
        <end position="468"/>
    </location>
</feature>
<dbReference type="PANTHER" id="PTHR13421:SF16">
    <property type="entry name" value="SNRNA-ACTIVATING PROTEIN COMPLEX SUBUNIT 3"/>
    <property type="match status" value="1"/>
</dbReference>
<dbReference type="GO" id="GO:0003677">
    <property type="term" value="F:DNA binding"/>
    <property type="evidence" value="ECO:0007669"/>
    <property type="project" value="UniProtKB-KW"/>
</dbReference>
<feature type="region of interest" description="Disordered" evidence="11">
    <location>
        <begin position="582"/>
        <end position="652"/>
    </location>
</feature>